<dbReference type="EMBL" id="CP002077">
    <property type="protein sequence ID" value="ADK87237.1"/>
    <property type="molecule type" value="Genomic_DNA"/>
</dbReference>
<dbReference type="HOGENOM" id="CLU_1048959_0_0_14"/>
<dbReference type="InterPro" id="IPR030940">
    <property type="entry name" value="MG279/MG280"/>
</dbReference>
<dbReference type="AlphaFoldDB" id="A0A0H3DNF9"/>
<dbReference type="KEGG" id="mpj:MPNE_0461"/>
<dbReference type="eggNOG" id="ENOG5031Z0K">
    <property type="taxonomic scope" value="Bacteria"/>
</dbReference>
<dbReference type="GeneID" id="66608942"/>
<feature type="transmembrane region" description="Helical" evidence="2">
    <location>
        <begin position="12"/>
        <end position="34"/>
    </location>
</feature>
<dbReference type="STRING" id="722438.F539_02230"/>
<name>A0A0H3DNF9_MYCPB</name>
<protein>
    <submittedName>
        <fullName evidence="3">Uncharacterized protein</fullName>
    </submittedName>
</protein>
<organism evidence="3 4">
    <name type="scientific">Mycoplasmoides pneumoniae (strain ATCC 15531 / DSM 23978 / CIP 103766 / NBRC 14401 / NCTC 10119 / FH)</name>
    <name type="common">Mycoplasma pneumoniae</name>
    <dbReference type="NCBI Taxonomy" id="722438"/>
    <lineage>
        <taxon>Bacteria</taxon>
        <taxon>Bacillati</taxon>
        <taxon>Mycoplasmatota</taxon>
        <taxon>Mycoplasmoidales</taxon>
        <taxon>Mycoplasmoidaceae</taxon>
        <taxon>Mycoplasmoides</taxon>
    </lineage>
</organism>
<accession>A0A0H3DNF9</accession>
<evidence type="ECO:0000256" key="2">
    <source>
        <dbReference type="SAM" id="Phobius"/>
    </source>
</evidence>
<dbReference type="PATRIC" id="fig|722438.3.peg.445"/>
<gene>
    <name evidence="3" type="ordered locus">MPNE_0461</name>
</gene>
<feature type="coiled-coil region" evidence="1">
    <location>
        <begin position="72"/>
        <end position="139"/>
    </location>
</feature>
<keyword evidence="2" id="KW-0472">Membrane</keyword>
<dbReference type="PaxDb" id="722438-MPNE_0461"/>
<dbReference type="NCBIfam" id="TIGR04527">
    <property type="entry name" value="mycoplas_twoTM"/>
    <property type="match status" value="1"/>
</dbReference>
<keyword evidence="2" id="KW-0812">Transmembrane</keyword>
<dbReference type="Proteomes" id="UP000007756">
    <property type="component" value="Chromosome"/>
</dbReference>
<dbReference type="RefSeq" id="WP_014325510.1">
    <property type="nucleotide sequence ID" value="NZ_CP010546.1"/>
</dbReference>
<evidence type="ECO:0000313" key="4">
    <source>
        <dbReference type="Proteomes" id="UP000007756"/>
    </source>
</evidence>
<proteinExistence type="predicted"/>
<keyword evidence="2" id="KW-1133">Transmembrane helix</keyword>
<evidence type="ECO:0000313" key="3">
    <source>
        <dbReference type="EMBL" id="ADK87237.1"/>
    </source>
</evidence>
<dbReference type="Pfam" id="PF23067">
    <property type="entry name" value="MG280"/>
    <property type="match status" value="1"/>
</dbReference>
<keyword evidence="1" id="KW-0175">Coiled coil</keyword>
<feature type="transmembrane region" description="Helical" evidence="2">
    <location>
        <begin position="216"/>
        <end position="244"/>
    </location>
</feature>
<sequence>MLLFINRFAKTIILFFGMLVFLVLLGLGGAALYFKDNAAKLYIDTRKSIDSSFDSSQAFIDTYNGSSSKFSVESINKQIEEVKKKVEESTKKLEEYEKQINQAKGLNGYLVSPEKLKELQEAKKSLQATKSQIEKYANTLKTANNGKTGQNGTSSSTIPITKISGSTISVSTRDTNGKTNSALKDIQEFSTQANDIIKQYKEIKNKIPTEKQFNEYYTIGAITLVSVSGGVLAVLIVSTVMTFLGSKKLGLRTFSRLTSTDQIADHVNDILDRYPELEDAVLEELDQ</sequence>
<reference evidence="3 4" key="1">
    <citation type="journal article" date="2010" name="Appl. Environ. Microbiol.">
        <title>Targeted chromosomal knockouts in Mycoplasma pneumoniae.</title>
        <authorList>
            <person name="Krishnakumar R."/>
            <person name="Assad-Garcia N."/>
            <person name="Benders G.A."/>
            <person name="Phan Q."/>
            <person name="Montague M.G."/>
            <person name="Glass J.I."/>
        </authorList>
    </citation>
    <scope>NUCLEOTIDE SEQUENCE [LARGE SCALE GENOMIC DNA]</scope>
    <source>
        <strain evidence="4">ATCC 15531 / DSM 22911 / NBRC 14401 / NCTC 10119 / FH</strain>
    </source>
</reference>
<evidence type="ECO:0000256" key="1">
    <source>
        <dbReference type="SAM" id="Coils"/>
    </source>
</evidence>